<sequence>MDAHRPNRHRGCYFLFVDNLRPDQQQALFDLAVQLAGADGTFSAEEKRYLNAYMAHFGIEADFSRAEQRSLEELAEAFDTPESRVIALQQLIRLGYKDGHFSEEERERVLALAQKLGLNDPEFILRVERWVRTLFDWFWEGEQMIEEAAQAKRC</sequence>
<evidence type="ECO:0008006" key="3">
    <source>
        <dbReference type="Google" id="ProtNLM"/>
    </source>
</evidence>
<dbReference type="STRING" id="364032.SAMN05443662_0462"/>
<dbReference type="AlphaFoldDB" id="A0A1N6DX53"/>
<keyword evidence="2" id="KW-1185">Reference proteome</keyword>
<organism evidence="1 2">
    <name type="scientific">Sulfurivirga caldicuralii</name>
    <dbReference type="NCBI Taxonomy" id="364032"/>
    <lineage>
        <taxon>Bacteria</taxon>
        <taxon>Pseudomonadati</taxon>
        <taxon>Pseudomonadota</taxon>
        <taxon>Gammaproteobacteria</taxon>
        <taxon>Thiotrichales</taxon>
        <taxon>Piscirickettsiaceae</taxon>
        <taxon>Sulfurivirga</taxon>
    </lineage>
</organism>
<dbReference type="SUPFAM" id="SSF158682">
    <property type="entry name" value="TerB-like"/>
    <property type="match status" value="1"/>
</dbReference>
<reference evidence="1 2" key="1">
    <citation type="submission" date="2016-11" db="EMBL/GenBank/DDBJ databases">
        <authorList>
            <person name="Jaros S."/>
            <person name="Januszkiewicz K."/>
            <person name="Wedrychowicz H."/>
        </authorList>
    </citation>
    <scope>NUCLEOTIDE SEQUENCE [LARGE SCALE GENOMIC DNA]</scope>
    <source>
        <strain evidence="1 2">DSM 17737</strain>
    </source>
</reference>
<dbReference type="CDD" id="cd07177">
    <property type="entry name" value="terB_like"/>
    <property type="match status" value="1"/>
</dbReference>
<evidence type="ECO:0000313" key="2">
    <source>
        <dbReference type="Proteomes" id="UP000198461"/>
    </source>
</evidence>
<accession>A0A1N6DX53</accession>
<name>A0A1N6DX53_9GAMM</name>
<dbReference type="RefSeq" id="WP_074200767.1">
    <property type="nucleotide sequence ID" value="NZ_FSRE01000001.1"/>
</dbReference>
<protein>
    <recommendedName>
        <fullName evidence="3">Tellurite resistance protein TerB</fullName>
    </recommendedName>
</protein>
<evidence type="ECO:0000313" key="1">
    <source>
        <dbReference type="EMBL" id="SIN75274.1"/>
    </source>
</evidence>
<dbReference type="Proteomes" id="UP000198461">
    <property type="component" value="Unassembled WGS sequence"/>
</dbReference>
<dbReference type="InterPro" id="IPR029024">
    <property type="entry name" value="TerB-like"/>
</dbReference>
<dbReference type="EMBL" id="FSRE01000001">
    <property type="protein sequence ID" value="SIN75274.1"/>
    <property type="molecule type" value="Genomic_DNA"/>
</dbReference>
<proteinExistence type="predicted"/>
<dbReference type="Gene3D" id="1.10.3680.10">
    <property type="entry name" value="TerB-like"/>
    <property type="match status" value="1"/>
</dbReference>
<dbReference type="OrthoDB" id="5612302at2"/>
<gene>
    <name evidence="1" type="ORF">SAMN05443662_0462</name>
</gene>